<feature type="domain" description="HTH tetR-type" evidence="4">
    <location>
        <begin position="2"/>
        <end position="62"/>
    </location>
</feature>
<feature type="DNA-binding region" description="H-T-H motif" evidence="3">
    <location>
        <begin position="25"/>
        <end position="44"/>
    </location>
</feature>
<accession>A0A942U237</accession>
<dbReference type="Proteomes" id="UP000679749">
    <property type="component" value="Unassembled WGS sequence"/>
</dbReference>
<dbReference type="PROSITE" id="PS01081">
    <property type="entry name" value="HTH_TETR_1"/>
    <property type="match status" value="1"/>
</dbReference>
<dbReference type="GO" id="GO:0003677">
    <property type="term" value="F:DNA binding"/>
    <property type="evidence" value="ECO:0007669"/>
    <property type="project" value="UniProtKB-UniRule"/>
</dbReference>
<sequence>MNDRKKHVVKMAHQLFIDKGFQSTSIQDILEYSGISKGTFYNYFSSKNELLLAIFNSVYSELETRRNELLIGQDRSDIEIFIHQIEFHLKGNRKNKLITLFEEVLVSNDTELKQHIERGRVKNIHWIYHRLIDIFGEKKKEYLLDCAIMFMGILRENLKFSMMAQQSNANLSRVVRYSVNRLVNMVNDVAENDEQLIQPQALESWFPNCKKTQHDFQKRLHHSIFTLKNKMDQNEQSPFMNLLDFIEEELLDAKNPRKFLIDSALISLKTQQGEILKECLNKLETLVEDFFNSLENSDE</sequence>
<dbReference type="InterPro" id="IPR023772">
    <property type="entry name" value="DNA-bd_HTH_TetR-type_CS"/>
</dbReference>
<comment type="caution">
    <text evidence="5">The sequence shown here is derived from an EMBL/GenBank/DDBJ whole genome shotgun (WGS) entry which is preliminary data.</text>
</comment>
<proteinExistence type="predicted"/>
<dbReference type="SUPFAM" id="SSF46689">
    <property type="entry name" value="Homeodomain-like"/>
    <property type="match status" value="1"/>
</dbReference>
<dbReference type="EMBL" id="JAGYPF010000001">
    <property type="protein sequence ID" value="MBS4211031.1"/>
    <property type="molecule type" value="Genomic_DNA"/>
</dbReference>
<dbReference type="PRINTS" id="PR00455">
    <property type="entry name" value="HTHTETR"/>
</dbReference>
<dbReference type="Gene3D" id="1.10.357.10">
    <property type="entry name" value="Tetracycline Repressor, domain 2"/>
    <property type="match status" value="1"/>
</dbReference>
<keyword evidence="1" id="KW-0678">Repressor</keyword>
<dbReference type="RefSeq" id="WP_213115578.1">
    <property type="nucleotide sequence ID" value="NZ_JAGYPF010000001.1"/>
</dbReference>
<reference evidence="5" key="1">
    <citation type="submission" date="2021-05" db="EMBL/GenBank/DDBJ databases">
        <title>Novel Bacillus species.</title>
        <authorList>
            <person name="Liu G."/>
        </authorList>
    </citation>
    <scope>NUCLEOTIDE SEQUENCE</scope>
    <source>
        <strain evidence="5">FJAT-49825</strain>
    </source>
</reference>
<evidence type="ECO:0000256" key="1">
    <source>
        <dbReference type="ARBA" id="ARBA00022491"/>
    </source>
</evidence>
<keyword evidence="2 3" id="KW-0238">DNA-binding</keyword>
<dbReference type="AlphaFoldDB" id="A0A942U237"/>
<dbReference type="Pfam" id="PF00440">
    <property type="entry name" value="TetR_N"/>
    <property type="match status" value="1"/>
</dbReference>
<protein>
    <submittedName>
        <fullName evidence="5">TetR/AcrR family transcriptional regulator</fullName>
    </submittedName>
</protein>
<gene>
    <name evidence="5" type="ORF">KHA99_01035</name>
</gene>
<dbReference type="InterPro" id="IPR050624">
    <property type="entry name" value="HTH-type_Tx_Regulator"/>
</dbReference>
<evidence type="ECO:0000256" key="2">
    <source>
        <dbReference type="ARBA" id="ARBA00023125"/>
    </source>
</evidence>
<dbReference type="PANTHER" id="PTHR43479:SF22">
    <property type="entry name" value="TRANSCRIPTIONAL REGULATOR, TETR FAMILY"/>
    <property type="match status" value="1"/>
</dbReference>
<dbReference type="PANTHER" id="PTHR43479">
    <property type="entry name" value="ACREF/ENVCD OPERON REPRESSOR-RELATED"/>
    <property type="match status" value="1"/>
</dbReference>
<evidence type="ECO:0000313" key="6">
    <source>
        <dbReference type="Proteomes" id="UP000679749"/>
    </source>
</evidence>
<evidence type="ECO:0000313" key="5">
    <source>
        <dbReference type="EMBL" id="MBS4211031.1"/>
    </source>
</evidence>
<evidence type="ECO:0000256" key="3">
    <source>
        <dbReference type="PROSITE-ProRule" id="PRU00335"/>
    </source>
</evidence>
<keyword evidence="6" id="KW-1185">Reference proteome</keyword>
<evidence type="ECO:0000259" key="4">
    <source>
        <dbReference type="PROSITE" id="PS50977"/>
    </source>
</evidence>
<dbReference type="PROSITE" id="PS50977">
    <property type="entry name" value="HTH_TETR_2"/>
    <property type="match status" value="1"/>
</dbReference>
<dbReference type="InterPro" id="IPR001647">
    <property type="entry name" value="HTH_TetR"/>
</dbReference>
<dbReference type="InterPro" id="IPR009057">
    <property type="entry name" value="Homeodomain-like_sf"/>
</dbReference>
<name>A0A942U237_9BACI</name>
<organism evidence="5 6">
    <name type="scientific">Neobacillus rhizophilus</name>
    <dbReference type="NCBI Taxonomy" id="2833579"/>
    <lineage>
        <taxon>Bacteria</taxon>
        <taxon>Bacillati</taxon>
        <taxon>Bacillota</taxon>
        <taxon>Bacilli</taxon>
        <taxon>Bacillales</taxon>
        <taxon>Bacillaceae</taxon>
        <taxon>Neobacillus</taxon>
    </lineage>
</organism>